<evidence type="ECO:0000313" key="3">
    <source>
        <dbReference type="EMBL" id="KMS57491.1"/>
    </source>
</evidence>
<dbReference type="Proteomes" id="UP000052232">
    <property type="component" value="Unassembled WGS sequence"/>
</dbReference>
<dbReference type="SUPFAM" id="SSF56300">
    <property type="entry name" value="Metallo-dependent phosphatases"/>
    <property type="match status" value="1"/>
</dbReference>
<gene>
    <name evidence="3" type="ORF">V473_04520</name>
</gene>
<accession>A0A0J7Y0R8</accession>
<dbReference type="InterPro" id="IPR029052">
    <property type="entry name" value="Metallo-depent_PP-like"/>
</dbReference>
<dbReference type="AlphaFoldDB" id="A0A0J7Y0R8"/>
<evidence type="ECO:0000313" key="4">
    <source>
        <dbReference type="Proteomes" id="UP000052232"/>
    </source>
</evidence>
<dbReference type="PANTHER" id="PTHR42850">
    <property type="entry name" value="METALLOPHOSPHOESTERASE"/>
    <property type="match status" value="1"/>
</dbReference>
<dbReference type="Pfam" id="PF12850">
    <property type="entry name" value="Metallophos_2"/>
    <property type="match status" value="1"/>
</dbReference>
<dbReference type="PIRSF" id="PIRSF000883">
    <property type="entry name" value="Pesterase_MJ0912"/>
    <property type="match status" value="1"/>
</dbReference>
<dbReference type="STRING" id="1420583.V473_04520"/>
<dbReference type="Gene3D" id="3.60.21.10">
    <property type="match status" value="1"/>
</dbReference>
<protein>
    <submittedName>
        <fullName evidence="3">Metallophosphoesterase</fullName>
    </submittedName>
</protein>
<dbReference type="EMBL" id="JACT01000001">
    <property type="protein sequence ID" value="KMS57491.1"/>
    <property type="molecule type" value="Genomic_DNA"/>
</dbReference>
<proteinExistence type="inferred from homology"/>
<feature type="domain" description="Calcineurin-like phosphoesterase" evidence="2">
    <location>
        <begin position="1"/>
        <end position="180"/>
    </location>
</feature>
<sequence>MRIAILSDIHGNIAALDAVLDNVAGRGADAIVNLGDIVSGPLSPCETADRLMALNLPTIRGNHERQLLTRYPGHMGASDRYADAVLQPRHRDWIASLPESLWLADDVLMVHGAPGDDLCYWLETLDPAGLRPATATELEARAGGVAAPLILCGHTHIPRIHHRPGGGMIVNPGSVGLPAYDDDHPIPHKVETGSPHARYAIVEQTAGGWTAELIAVGYDWDAAARAAEAHGRADWAAALRTGRA</sequence>
<evidence type="ECO:0000259" key="2">
    <source>
        <dbReference type="Pfam" id="PF12850"/>
    </source>
</evidence>
<dbReference type="InterPro" id="IPR050126">
    <property type="entry name" value="Ap4A_hydrolase"/>
</dbReference>
<dbReference type="InterPro" id="IPR024654">
    <property type="entry name" value="Calcineurin-like_PHP_lpxH"/>
</dbReference>
<dbReference type="RefSeq" id="WP_066600978.1">
    <property type="nucleotide sequence ID" value="NZ_KQ130434.1"/>
</dbReference>
<dbReference type="PANTHER" id="PTHR42850:SF2">
    <property type="entry name" value="BLL5683 PROTEIN"/>
    <property type="match status" value="1"/>
</dbReference>
<organism evidence="3 4">
    <name type="scientific">Sphingobium cupriresistens LL01</name>
    <dbReference type="NCBI Taxonomy" id="1420583"/>
    <lineage>
        <taxon>Bacteria</taxon>
        <taxon>Pseudomonadati</taxon>
        <taxon>Pseudomonadota</taxon>
        <taxon>Alphaproteobacteria</taxon>
        <taxon>Sphingomonadales</taxon>
        <taxon>Sphingomonadaceae</taxon>
        <taxon>Sphingobium</taxon>
    </lineage>
</organism>
<keyword evidence="4" id="KW-1185">Reference proteome</keyword>
<dbReference type="PATRIC" id="fig|1420583.3.peg.910"/>
<name>A0A0J7Y0R8_9SPHN</name>
<dbReference type="GO" id="GO:0016791">
    <property type="term" value="F:phosphatase activity"/>
    <property type="evidence" value="ECO:0007669"/>
    <property type="project" value="TreeGrafter"/>
</dbReference>
<evidence type="ECO:0000256" key="1">
    <source>
        <dbReference type="ARBA" id="ARBA00008950"/>
    </source>
</evidence>
<dbReference type="GO" id="GO:0005737">
    <property type="term" value="C:cytoplasm"/>
    <property type="evidence" value="ECO:0007669"/>
    <property type="project" value="TreeGrafter"/>
</dbReference>
<dbReference type="InterPro" id="IPR011152">
    <property type="entry name" value="Pesterase_MJ0912"/>
</dbReference>
<comment type="similarity">
    <text evidence="1">Belongs to the metallophosphoesterase superfamily. YfcE family.</text>
</comment>
<comment type="caution">
    <text evidence="3">The sequence shown here is derived from an EMBL/GenBank/DDBJ whole genome shotgun (WGS) entry which is preliminary data.</text>
</comment>
<reference evidence="3 4" key="1">
    <citation type="journal article" date="2015" name="G3 (Bethesda)">
        <title>Insights into Ongoing Evolution of the Hexachlorocyclohexane Catabolic Pathway from Comparative Genomics of Ten Sphingomonadaceae Strains.</title>
        <authorList>
            <person name="Pearce S.L."/>
            <person name="Oakeshott J.G."/>
            <person name="Pandey G."/>
        </authorList>
    </citation>
    <scope>NUCLEOTIDE SEQUENCE [LARGE SCALE GENOMIC DNA]</scope>
    <source>
        <strain evidence="3 4">LL01</strain>
    </source>
</reference>